<dbReference type="EMBL" id="KV424058">
    <property type="protein sequence ID" value="KZT52715.1"/>
    <property type="molecule type" value="Genomic_DNA"/>
</dbReference>
<evidence type="ECO:0000256" key="1">
    <source>
        <dbReference type="SAM" id="MobiDB-lite"/>
    </source>
</evidence>
<name>A0A165DFS3_9BASI</name>
<organism evidence="2 3">
    <name type="scientific">Calocera cornea HHB12733</name>
    <dbReference type="NCBI Taxonomy" id="1353952"/>
    <lineage>
        <taxon>Eukaryota</taxon>
        <taxon>Fungi</taxon>
        <taxon>Dikarya</taxon>
        <taxon>Basidiomycota</taxon>
        <taxon>Agaricomycotina</taxon>
        <taxon>Dacrymycetes</taxon>
        <taxon>Dacrymycetales</taxon>
        <taxon>Dacrymycetaceae</taxon>
        <taxon>Calocera</taxon>
    </lineage>
</organism>
<keyword evidence="3" id="KW-1185">Reference proteome</keyword>
<dbReference type="Proteomes" id="UP000076842">
    <property type="component" value="Unassembled WGS sequence"/>
</dbReference>
<evidence type="ECO:0000313" key="3">
    <source>
        <dbReference type="Proteomes" id="UP000076842"/>
    </source>
</evidence>
<sequence>MMPSAVPSSNTQSLHNIKKATRGHLMMATETTIPLSTTDADTATSHTSDDHPSPTNTTPSPSLPSIASTADSQKQQWCPFPAYEALEALGRTSPVTTPSPELLDKQGLPWGPNDIPYPDMPLLGPPPALSVFNKGRAKHVGRPGWWRTVKGLTESVCSLIDAPSECMPTHPRPTGLQKGNLVVLDLKHLGFALQAALLRIGYMPLADDLVIQRLIGTLSCGREYVGKVAITGNPRLTQRDFTSIFYDLNIIPVNEVHQVLKLLRGIARSRKGTEGEAVFTMLALPMTEKEVKSIERVALEARAAGFDVELVCLTEHVNRFVALGVWSRIRVVALEKLVWDFMSEEKNERKEREARKRSDSLATVVTCSCNDEQ</sequence>
<protein>
    <submittedName>
        <fullName evidence="2">Uncharacterized protein</fullName>
    </submittedName>
</protein>
<evidence type="ECO:0000313" key="2">
    <source>
        <dbReference type="EMBL" id="KZT52715.1"/>
    </source>
</evidence>
<dbReference type="InParanoid" id="A0A165DFS3"/>
<feature type="compositionally biased region" description="Low complexity" evidence="1">
    <location>
        <begin position="36"/>
        <end position="46"/>
    </location>
</feature>
<proteinExistence type="predicted"/>
<feature type="region of interest" description="Disordered" evidence="1">
    <location>
        <begin position="34"/>
        <end position="71"/>
    </location>
</feature>
<feature type="region of interest" description="Disordered" evidence="1">
    <location>
        <begin position="92"/>
        <end position="111"/>
    </location>
</feature>
<dbReference type="AlphaFoldDB" id="A0A165DFS3"/>
<accession>A0A165DFS3</accession>
<reference evidence="2 3" key="1">
    <citation type="journal article" date="2016" name="Mol. Biol. Evol.">
        <title>Comparative Genomics of Early-Diverging Mushroom-Forming Fungi Provides Insights into the Origins of Lignocellulose Decay Capabilities.</title>
        <authorList>
            <person name="Nagy L.G."/>
            <person name="Riley R."/>
            <person name="Tritt A."/>
            <person name="Adam C."/>
            <person name="Daum C."/>
            <person name="Floudas D."/>
            <person name="Sun H."/>
            <person name="Yadav J.S."/>
            <person name="Pangilinan J."/>
            <person name="Larsson K.H."/>
            <person name="Matsuura K."/>
            <person name="Barry K."/>
            <person name="Labutti K."/>
            <person name="Kuo R."/>
            <person name="Ohm R.A."/>
            <person name="Bhattacharya S.S."/>
            <person name="Shirouzu T."/>
            <person name="Yoshinaga Y."/>
            <person name="Martin F.M."/>
            <person name="Grigoriev I.V."/>
            <person name="Hibbett D.S."/>
        </authorList>
    </citation>
    <scope>NUCLEOTIDE SEQUENCE [LARGE SCALE GENOMIC DNA]</scope>
    <source>
        <strain evidence="2 3">HHB12733</strain>
    </source>
</reference>
<feature type="compositionally biased region" description="Low complexity" evidence="1">
    <location>
        <begin position="53"/>
        <end position="65"/>
    </location>
</feature>
<gene>
    <name evidence="2" type="ORF">CALCODRAFT_557938</name>
</gene>